<reference evidence="1 2" key="1">
    <citation type="journal article" date="2015" name="MBio">
        <title>Enzymatic Degradation of Phenazines Can Generate Energy and Protect Sensitive Organisms from Toxicity.</title>
        <authorList>
            <person name="Costa K.C."/>
            <person name="Bergkessel M."/>
            <person name="Saunders S."/>
            <person name="Korlach J."/>
            <person name="Newman D.K."/>
        </authorList>
    </citation>
    <scope>NUCLEOTIDE SEQUENCE [LARGE SCALE GENOMIC DNA]</scope>
    <source>
        <strain evidence="1 2">CT6</strain>
    </source>
</reference>
<protein>
    <submittedName>
        <fullName evidence="1">Ethanolamine permease</fullName>
    </submittedName>
</protein>
<proteinExistence type="predicted"/>
<dbReference type="Pfam" id="PF04346">
    <property type="entry name" value="EutH"/>
    <property type="match status" value="1"/>
</dbReference>
<sequence length="91" mass="9513">MAGLPYLAWFVEHVLGKLYAPFGADPAMAATTPIASDMGGYQLAHAAADSTGTWLTASINGFLLGATISFIIQSDWPSSMSAITSTSRWAS</sequence>
<accession>A0A0N9XBB2</accession>
<gene>
    <name evidence="1" type="ORF">XA26_20100</name>
</gene>
<dbReference type="AlphaFoldDB" id="A0A0N9XBB2"/>
<dbReference type="InterPro" id="IPR007441">
    <property type="entry name" value="EutH"/>
</dbReference>
<dbReference type="GO" id="GO:0005886">
    <property type="term" value="C:plasma membrane"/>
    <property type="evidence" value="ECO:0007669"/>
    <property type="project" value="TreeGrafter"/>
</dbReference>
<evidence type="ECO:0000313" key="1">
    <source>
        <dbReference type="EMBL" id="ALI25856.1"/>
    </source>
</evidence>
<dbReference type="PANTHER" id="PTHR40089:SF1">
    <property type="entry name" value="ETHANOLAMINE PERMEASE EUTH-RELATED"/>
    <property type="match status" value="1"/>
</dbReference>
<dbReference type="PANTHER" id="PTHR40089">
    <property type="entry name" value="ETHANOLAMINE UTILIZATION PROTEIN EUTH"/>
    <property type="match status" value="1"/>
</dbReference>
<dbReference type="Proteomes" id="UP000057134">
    <property type="component" value="Chromosome"/>
</dbReference>
<dbReference type="GO" id="GO:0034228">
    <property type="term" value="F:ethanolamine transmembrane transporter activity"/>
    <property type="evidence" value="ECO:0007669"/>
    <property type="project" value="InterPro"/>
</dbReference>
<dbReference type="PATRIC" id="fig|1766.6.peg.1998"/>
<organism evidence="1 2">
    <name type="scientific">Mycolicibacterium fortuitum</name>
    <name type="common">Mycobacterium fortuitum</name>
    <dbReference type="NCBI Taxonomy" id="1766"/>
    <lineage>
        <taxon>Bacteria</taxon>
        <taxon>Bacillati</taxon>
        <taxon>Actinomycetota</taxon>
        <taxon>Actinomycetes</taxon>
        <taxon>Mycobacteriales</taxon>
        <taxon>Mycobacteriaceae</taxon>
        <taxon>Mycolicibacterium</taxon>
    </lineage>
</organism>
<dbReference type="STRING" id="1766.XA26_20100"/>
<dbReference type="EMBL" id="CP011269">
    <property type="protein sequence ID" value="ALI25856.1"/>
    <property type="molecule type" value="Genomic_DNA"/>
</dbReference>
<name>A0A0N9XBB2_MYCFO</name>
<evidence type="ECO:0000313" key="2">
    <source>
        <dbReference type="Proteomes" id="UP000057134"/>
    </source>
</evidence>
<dbReference type="KEGG" id="mft:XA26_20100"/>
<keyword evidence="2" id="KW-1185">Reference proteome</keyword>